<protein>
    <recommendedName>
        <fullName evidence="3">Aminotransferase-like plant mobile domain-containing protein</fullName>
    </recommendedName>
</protein>
<feature type="region of interest" description="Disordered" evidence="2">
    <location>
        <begin position="264"/>
        <end position="298"/>
    </location>
</feature>
<evidence type="ECO:0000259" key="3">
    <source>
        <dbReference type="Pfam" id="PF10536"/>
    </source>
</evidence>
<name>A0A834ZVN1_TETSI</name>
<keyword evidence="5" id="KW-1185">Reference proteome</keyword>
<reference evidence="4 5" key="1">
    <citation type="submission" date="2020-04" db="EMBL/GenBank/DDBJ databases">
        <title>Plant Genome Project.</title>
        <authorList>
            <person name="Zhang R.-G."/>
        </authorList>
    </citation>
    <scope>NUCLEOTIDE SEQUENCE [LARGE SCALE GENOMIC DNA]</scope>
    <source>
        <strain evidence="4">YNK0</strain>
        <tissue evidence="4">Leaf</tissue>
    </source>
</reference>
<gene>
    <name evidence="4" type="ORF">HHK36_001223</name>
</gene>
<dbReference type="GO" id="GO:0010073">
    <property type="term" value="P:meristem maintenance"/>
    <property type="evidence" value="ECO:0007669"/>
    <property type="project" value="InterPro"/>
</dbReference>
<dbReference type="AlphaFoldDB" id="A0A834ZVN1"/>
<dbReference type="PANTHER" id="PTHR46033:SF8">
    <property type="entry name" value="PROTEIN MAINTENANCE OF MERISTEMS-LIKE"/>
    <property type="match status" value="1"/>
</dbReference>
<comment type="caution">
    <text evidence="4">The sequence shown here is derived from an EMBL/GenBank/DDBJ whole genome shotgun (WGS) entry which is preliminary data.</text>
</comment>
<evidence type="ECO:0000313" key="4">
    <source>
        <dbReference type="EMBL" id="KAF8413247.1"/>
    </source>
</evidence>
<evidence type="ECO:0000256" key="1">
    <source>
        <dbReference type="SAM" id="Coils"/>
    </source>
</evidence>
<feature type="coiled-coil region" evidence="1">
    <location>
        <begin position="1014"/>
        <end position="1041"/>
    </location>
</feature>
<proteinExistence type="predicted"/>
<dbReference type="PANTHER" id="PTHR46033">
    <property type="entry name" value="PROTEIN MAIN-LIKE 2"/>
    <property type="match status" value="1"/>
</dbReference>
<dbReference type="OrthoDB" id="10689196at2759"/>
<accession>A0A834ZVN1</accession>
<sequence>MDTYGNGGPKTKKAYTGNKRKESEASGTAAATYRHLDPLPSRPSEILRTSLKEGIEKARRYKVSDESILDALNQAKKAEYSVPSDISPEGLEKVVGNITALTTINFDEEELGPEWTNHAKALHITVLCNEMIVARVLIDNGSALNRFAPPIGDISSDQNSGEPLPFPAVFSSEPPFSSDLHHFGVLGLFLAILGHHEALIVLSSHGLQLLGWPLIKFLFICLDYSKIANVGITVFLFNAVMGRLKKVRIGEAFSARLPIDEDYVPPMDVEDQPRESSQVGASSSGAGATSSRGRRKSGFDSVPVVLGVLDTPLLKDLGGHISAICRTQERSPIMGWRCSWKPVLALNQRASPSLKGALGRTPLGPFLTIPRIQSDRRLVAALCKRWFGETNTFHFSCCELAITPLDFVMLTEIPIVREEAGKVKLSWLAGLLKDTDIAAIDLNSPVFTNVLRIFLLYVLGSCFFMTDRSCVETSLLSLMDPIDCFDTFVWGGAIYASILAGLHRVSRGEGRSVCFFYHFLEYLDPFCPSLKVPDITSFPRSSRWSAPSSKVDSHLLEKAREELDRLTLRRVTLRPYSDFGDMIQLSCRGARRFMGRRVAFYFGICKYFLGERVLHQSDGEFRIPLSPPPEMTPVLARDAFMEQLRTAGVVVHHLVGEVVDHSFYLSWLRSVSIGPIMRPFSTRPGATKVRGKLVEKYFQMRPLLAVLEEDTRGLTEEIARLRGRFATFKDPLVTLEAVPPYQCRPRPDMSFDFEAGPAQNGEVQFYFAFWSHAVLKGAIAEGFSYKTCEHNTIPNSVFFCAKVPCCKTSCSKALKLRPKVLSTHLDAMEPFVRGNDDSTFAFQTLPNLENRRLYNKKLKRWLDSLDSSEQEAFQKLSKVPPFLDSPEMWYDQLILLAPDMLVWKCSWLHVVEVLSGISGKDHLILVGLRGSSHYLPNRVVRQFGRTQDIPVIEALKDVVEFGPSTEKLVSRLLVGWKSRVRNTFGDYQDSLATIKVEAKVTSLLAENAGLKAEVAKMGSEATAYQDRIKDLKAQVDVLETVNEEFQYFQNLIGGKKSTS</sequence>
<keyword evidence="1" id="KW-0175">Coiled coil</keyword>
<dbReference type="InterPro" id="IPR044824">
    <property type="entry name" value="MAIN-like"/>
</dbReference>
<evidence type="ECO:0000313" key="5">
    <source>
        <dbReference type="Proteomes" id="UP000655225"/>
    </source>
</evidence>
<dbReference type="Proteomes" id="UP000655225">
    <property type="component" value="Unassembled WGS sequence"/>
</dbReference>
<evidence type="ECO:0000256" key="2">
    <source>
        <dbReference type="SAM" id="MobiDB-lite"/>
    </source>
</evidence>
<dbReference type="EMBL" id="JABCRI010000001">
    <property type="protein sequence ID" value="KAF8413247.1"/>
    <property type="molecule type" value="Genomic_DNA"/>
</dbReference>
<dbReference type="InterPro" id="IPR019557">
    <property type="entry name" value="AminoTfrase-like_pln_mobile"/>
</dbReference>
<feature type="compositionally biased region" description="Low complexity" evidence="2">
    <location>
        <begin position="276"/>
        <end position="291"/>
    </location>
</feature>
<dbReference type="Pfam" id="PF10536">
    <property type="entry name" value="PMD"/>
    <property type="match status" value="1"/>
</dbReference>
<feature type="region of interest" description="Disordered" evidence="2">
    <location>
        <begin position="1"/>
        <end position="44"/>
    </location>
</feature>
<organism evidence="4 5">
    <name type="scientific">Tetracentron sinense</name>
    <name type="common">Spur-leaf</name>
    <dbReference type="NCBI Taxonomy" id="13715"/>
    <lineage>
        <taxon>Eukaryota</taxon>
        <taxon>Viridiplantae</taxon>
        <taxon>Streptophyta</taxon>
        <taxon>Embryophyta</taxon>
        <taxon>Tracheophyta</taxon>
        <taxon>Spermatophyta</taxon>
        <taxon>Magnoliopsida</taxon>
        <taxon>Trochodendrales</taxon>
        <taxon>Trochodendraceae</taxon>
        <taxon>Tetracentron</taxon>
    </lineage>
</organism>
<feature type="domain" description="Aminotransferase-like plant mobile" evidence="3">
    <location>
        <begin position="371"/>
        <end position="618"/>
    </location>
</feature>